<evidence type="ECO:0000313" key="3">
    <source>
        <dbReference type="Proteomes" id="UP000028713"/>
    </source>
</evidence>
<name>A0A085Z7E7_9FLAO</name>
<organism evidence="2 3">
    <name type="scientific">Chryseobacterium formosense</name>
    <dbReference type="NCBI Taxonomy" id="236814"/>
    <lineage>
        <taxon>Bacteria</taxon>
        <taxon>Pseudomonadati</taxon>
        <taxon>Bacteroidota</taxon>
        <taxon>Flavobacteriia</taxon>
        <taxon>Flavobacteriales</taxon>
        <taxon>Weeksellaceae</taxon>
        <taxon>Chryseobacterium group</taxon>
        <taxon>Chryseobacterium</taxon>
    </lineage>
</organism>
<dbReference type="OrthoDB" id="893030at2"/>
<dbReference type="PANTHER" id="PTHR43415">
    <property type="entry name" value="SPERMIDINE N(1)-ACETYLTRANSFERASE"/>
    <property type="match status" value="1"/>
</dbReference>
<keyword evidence="2" id="KW-0012">Acyltransferase</keyword>
<evidence type="ECO:0000313" key="2">
    <source>
        <dbReference type="EMBL" id="KFF00361.1"/>
    </source>
</evidence>
<gene>
    <name evidence="2" type="ORF">IX39_06815</name>
</gene>
<dbReference type="eggNOG" id="COG1670">
    <property type="taxonomic scope" value="Bacteria"/>
</dbReference>
<dbReference type="STRING" id="236814.IX39_06815"/>
<keyword evidence="3" id="KW-1185">Reference proteome</keyword>
<comment type="caution">
    <text evidence="2">The sequence shown here is derived from an EMBL/GenBank/DDBJ whole genome shotgun (WGS) entry which is preliminary data.</text>
</comment>
<dbReference type="Pfam" id="PF13302">
    <property type="entry name" value="Acetyltransf_3"/>
    <property type="match status" value="1"/>
</dbReference>
<dbReference type="InterPro" id="IPR000182">
    <property type="entry name" value="GNAT_dom"/>
</dbReference>
<protein>
    <submittedName>
        <fullName evidence="2">Acyltransferase</fullName>
    </submittedName>
</protein>
<proteinExistence type="predicted"/>
<dbReference type="EMBL" id="JPRP01000001">
    <property type="protein sequence ID" value="KFF00361.1"/>
    <property type="molecule type" value="Genomic_DNA"/>
</dbReference>
<dbReference type="PROSITE" id="PS51186">
    <property type="entry name" value="GNAT"/>
    <property type="match status" value="1"/>
</dbReference>
<keyword evidence="2" id="KW-0808">Transferase</keyword>
<evidence type="ECO:0000259" key="1">
    <source>
        <dbReference type="PROSITE" id="PS51186"/>
    </source>
</evidence>
<dbReference type="InterPro" id="IPR016181">
    <property type="entry name" value="Acyl_CoA_acyltransferase"/>
</dbReference>
<dbReference type="Proteomes" id="UP000028713">
    <property type="component" value="Unassembled WGS sequence"/>
</dbReference>
<feature type="domain" description="N-acetyltransferase" evidence="1">
    <location>
        <begin position="8"/>
        <end position="163"/>
    </location>
</feature>
<dbReference type="AlphaFoldDB" id="A0A085Z7E7"/>
<dbReference type="RefSeq" id="WP_034674523.1">
    <property type="nucleotide sequence ID" value="NZ_FPAP01000001.1"/>
</dbReference>
<dbReference type="SUPFAM" id="SSF55729">
    <property type="entry name" value="Acyl-CoA N-acyltransferases (Nat)"/>
    <property type="match status" value="1"/>
</dbReference>
<dbReference type="Gene3D" id="3.40.630.30">
    <property type="match status" value="1"/>
</dbReference>
<dbReference type="PANTHER" id="PTHR43415:SF5">
    <property type="entry name" value="ACETYLTRANSFERASE"/>
    <property type="match status" value="1"/>
</dbReference>
<dbReference type="GO" id="GO:0016747">
    <property type="term" value="F:acyltransferase activity, transferring groups other than amino-acyl groups"/>
    <property type="evidence" value="ECO:0007669"/>
    <property type="project" value="InterPro"/>
</dbReference>
<reference evidence="2 3" key="1">
    <citation type="submission" date="2014-07" db="EMBL/GenBank/DDBJ databases">
        <title>Genome of Chryseobacterium formosense LMG 24722.</title>
        <authorList>
            <person name="Pipes S.E."/>
            <person name="Stropko S.J."/>
            <person name="Newman J.D."/>
        </authorList>
    </citation>
    <scope>NUCLEOTIDE SEQUENCE [LARGE SCALE GENOMIC DNA]</scope>
    <source>
        <strain evidence="2 3">LMG 24722</strain>
    </source>
</reference>
<accession>A0A085Z7E7</accession>
<sequence length="188" mass="21997">MNIQGKYVKLRAIEAEDLKLLHKWSNDPEINYVLGGWHFPSSMQDQMKWFSNQSLSSNSQRFSIETEDLGLIGMANITDINWKDRNAIHGMLLGDKETRGKGYGVDTIMSVMRYAFEELGLERLDTTIIEYNTPSINVYTKKCGWTIEGIKKNYCFRKNKFWNMLVLGIHKDDYFELAETTKYWENVK</sequence>